<dbReference type="SUPFAM" id="SSF52266">
    <property type="entry name" value="SGNH hydrolase"/>
    <property type="match status" value="1"/>
</dbReference>
<organism evidence="2 3">
    <name type="scientific">Hydrogenoanaerobacterium saccharovorans</name>
    <dbReference type="NCBI Taxonomy" id="474960"/>
    <lineage>
        <taxon>Bacteria</taxon>
        <taxon>Bacillati</taxon>
        <taxon>Bacillota</taxon>
        <taxon>Clostridia</taxon>
        <taxon>Eubacteriales</taxon>
        <taxon>Oscillospiraceae</taxon>
        <taxon>Hydrogenoanaerobacterium</taxon>
    </lineage>
</organism>
<dbReference type="GO" id="GO:0016787">
    <property type="term" value="F:hydrolase activity"/>
    <property type="evidence" value="ECO:0007669"/>
    <property type="project" value="UniProtKB-KW"/>
</dbReference>
<name>A0ABS2GQT2_9FIRM</name>
<keyword evidence="3" id="KW-1185">Reference proteome</keyword>
<dbReference type="InterPro" id="IPR013830">
    <property type="entry name" value="SGNH_hydro"/>
</dbReference>
<dbReference type="Proteomes" id="UP000724149">
    <property type="component" value="Unassembled WGS sequence"/>
</dbReference>
<dbReference type="Gene3D" id="3.40.50.1110">
    <property type="entry name" value="SGNH hydrolase"/>
    <property type="match status" value="1"/>
</dbReference>
<accession>A0ABS2GQT2</accession>
<proteinExistence type="predicted"/>
<dbReference type="Pfam" id="PF13472">
    <property type="entry name" value="Lipase_GDSL_2"/>
    <property type="match status" value="1"/>
</dbReference>
<evidence type="ECO:0000313" key="3">
    <source>
        <dbReference type="Proteomes" id="UP000724149"/>
    </source>
</evidence>
<dbReference type="EMBL" id="JACSNR010000008">
    <property type="protein sequence ID" value="MBM6923769.1"/>
    <property type="molecule type" value="Genomic_DNA"/>
</dbReference>
<keyword evidence="2" id="KW-0378">Hydrolase</keyword>
<evidence type="ECO:0000259" key="1">
    <source>
        <dbReference type="Pfam" id="PF13472"/>
    </source>
</evidence>
<dbReference type="InterPro" id="IPR036514">
    <property type="entry name" value="SGNH_hydro_sf"/>
</dbReference>
<protein>
    <submittedName>
        <fullName evidence="2">SGNH/GDSL hydrolase family protein</fullName>
    </submittedName>
</protein>
<comment type="caution">
    <text evidence="2">The sequence shown here is derived from an EMBL/GenBank/DDBJ whole genome shotgun (WGS) entry which is preliminary data.</text>
</comment>
<dbReference type="CDD" id="cd00229">
    <property type="entry name" value="SGNH_hydrolase"/>
    <property type="match status" value="1"/>
</dbReference>
<reference evidence="2 3" key="1">
    <citation type="journal article" date="2021" name="Sci. Rep.">
        <title>The distribution of antibiotic resistance genes in chicken gut microbiota commensals.</title>
        <authorList>
            <person name="Juricova H."/>
            <person name="Matiasovicova J."/>
            <person name="Kubasova T."/>
            <person name="Cejkova D."/>
            <person name="Rychlik I."/>
        </authorList>
    </citation>
    <scope>NUCLEOTIDE SEQUENCE [LARGE SCALE GENOMIC DNA]</scope>
    <source>
        <strain evidence="2 3">An564</strain>
    </source>
</reference>
<feature type="domain" description="SGNH hydrolase-type esterase" evidence="1">
    <location>
        <begin position="13"/>
        <end position="173"/>
    </location>
</feature>
<dbReference type="RefSeq" id="WP_204721337.1">
    <property type="nucleotide sequence ID" value="NZ_JACSNR010000008.1"/>
</dbReference>
<evidence type="ECO:0000313" key="2">
    <source>
        <dbReference type="EMBL" id="MBM6923769.1"/>
    </source>
</evidence>
<sequence length="188" mass="20294">MRILMLGNSFTTANDLPGQLAALTGAEVVCHTRGGARLAEHLNPGTRLGARTQAALAGEHWDYVVLQEMSHGPCTSPGSFFASVERLCAQIRTAGAVPVLYATWAYQEGGAKLAAKGWDYETMARTLSEAYRQAARENHALLAEVGEQFLERSRTENLYAADSVHPNALGSRIAAETLASVIQKHKEN</sequence>
<gene>
    <name evidence="2" type="ORF">H9X81_08730</name>
</gene>